<proteinExistence type="predicted"/>
<keyword evidence="3" id="KW-1185">Reference proteome</keyword>
<evidence type="ECO:0000313" key="2">
    <source>
        <dbReference type="EMBL" id="QEG23025.1"/>
    </source>
</evidence>
<organism evidence="2 3">
    <name type="scientific">Mariniblastus fucicola</name>
    <dbReference type="NCBI Taxonomy" id="980251"/>
    <lineage>
        <taxon>Bacteria</taxon>
        <taxon>Pseudomonadati</taxon>
        <taxon>Planctomycetota</taxon>
        <taxon>Planctomycetia</taxon>
        <taxon>Pirellulales</taxon>
        <taxon>Pirellulaceae</taxon>
        <taxon>Mariniblastus</taxon>
    </lineage>
</organism>
<dbReference type="InterPro" id="IPR024096">
    <property type="entry name" value="NO_sig/Golgi_transp_ligand-bd"/>
</dbReference>
<dbReference type="RefSeq" id="WP_075086045.1">
    <property type="nucleotide sequence ID" value="NZ_CP042912.1"/>
</dbReference>
<gene>
    <name evidence="2" type="ORF">MFFC18_29170</name>
</gene>
<dbReference type="AlphaFoldDB" id="A0A5B9PCX9"/>
<evidence type="ECO:0000259" key="1">
    <source>
        <dbReference type="Pfam" id="PF07700"/>
    </source>
</evidence>
<dbReference type="Proteomes" id="UP000322214">
    <property type="component" value="Chromosome"/>
</dbReference>
<dbReference type="KEGG" id="mff:MFFC18_29170"/>
<dbReference type="Pfam" id="PF07700">
    <property type="entry name" value="HNOB"/>
    <property type="match status" value="1"/>
</dbReference>
<dbReference type="SUPFAM" id="SSF111126">
    <property type="entry name" value="Ligand-binding domain in the NO signalling and Golgi transport"/>
    <property type="match status" value="1"/>
</dbReference>
<dbReference type="Gene3D" id="3.90.1520.10">
    <property type="entry name" value="H-NOX domain"/>
    <property type="match status" value="1"/>
</dbReference>
<dbReference type="InterPro" id="IPR038158">
    <property type="entry name" value="H-NOX_domain_sf"/>
</dbReference>
<dbReference type="STRING" id="980251.GCA_001642875_04042"/>
<dbReference type="EMBL" id="CP042912">
    <property type="protein sequence ID" value="QEG23025.1"/>
    <property type="molecule type" value="Genomic_DNA"/>
</dbReference>
<feature type="domain" description="Heme NO-binding" evidence="1">
    <location>
        <begin position="2"/>
        <end position="161"/>
    </location>
</feature>
<name>A0A5B9PCX9_9BACT</name>
<dbReference type="OrthoDB" id="7266652at2"/>
<dbReference type="GO" id="GO:0020037">
    <property type="term" value="F:heme binding"/>
    <property type="evidence" value="ECO:0007669"/>
    <property type="project" value="InterPro"/>
</dbReference>
<reference evidence="2 3" key="1">
    <citation type="submission" date="2019-08" db="EMBL/GenBank/DDBJ databases">
        <title>Deep-cultivation of Planctomycetes and their phenomic and genomic characterization uncovers novel biology.</title>
        <authorList>
            <person name="Wiegand S."/>
            <person name="Jogler M."/>
            <person name="Boedeker C."/>
            <person name="Pinto D."/>
            <person name="Vollmers J."/>
            <person name="Rivas-Marin E."/>
            <person name="Kohn T."/>
            <person name="Peeters S.H."/>
            <person name="Heuer A."/>
            <person name="Rast P."/>
            <person name="Oberbeckmann S."/>
            <person name="Bunk B."/>
            <person name="Jeske O."/>
            <person name="Meyerdierks A."/>
            <person name="Storesund J.E."/>
            <person name="Kallscheuer N."/>
            <person name="Luecker S."/>
            <person name="Lage O.M."/>
            <person name="Pohl T."/>
            <person name="Merkel B.J."/>
            <person name="Hornburger P."/>
            <person name="Mueller R.-W."/>
            <person name="Bruemmer F."/>
            <person name="Labrenz M."/>
            <person name="Spormann A.M."/>
            <person name="Op den Camp H."/>
            <person name="Overmann J."/>
            <person name="Amann R."/>
            <person name="Jetten M.S.M."/>
            <person name="Mascher T."/>
            <person name="Medema M.H."/>
            <person name="Devos D.P."/>
            <person name="Kaster A.-K."/>
            <person name="Ovreas L."/>
            <person name="Rohde M."/>
            <person name="Galperin M.Y."/>
            <person name="Jogler C."/>
        </authorList>
    </citation>
    <scope>NUCLEOTIDE SEQUENCE [LARGE SCALE GENOMIC DNA]</scope>
    <source>
        <strain evidence="2 3">FC18</strain>
    </source>
</reference>
<protein>
    <submittedName>
        <fullName evidence="2">Heme NO binding protein</fullName>
    </submittedName>
</protein>
<accession>A0A5B9PCX9</accession>
<sequence>MKGVIFTEFLGFIEDQFGLAMADQLITETNPESGGSYTSVGTYDAGELVAMVVKLGEKTGSPVPDLVKAFGSHLFSHFVDAHSATLGDVKTTEELLSQVENRIHVEVRKLFPDAELPTIGFLKIDEKTSEVVYQSKRPFADLAEGLIAAAIEHFDDPIEMTREDLPPGDGSHAKFLMRRE</sequence>
<evidence type="ECO:0000313" key="3">
    <source>
        <dbReference type="Proteomes" id="UP000322214"/>
    </source>
</evidence>
<dbReference type="InterPro" id="IPR011644">
    <property type="entry name" value="Heme_NO-bd"/>
</dbReference>